<evidence type="ECO:0000256" key="3">
    <source>
        <dbReference type="ARBA" id="ARBA00022491"/>
    </source>
</evidence>
<keyword evidence="4" id="KW-1017">Isopeptide bond</keyword>
<dbReference type="PROSITE" id="PS51363">
    <property type="entry name" value="W2"/>
    <property type="match status" value="1"/>
</dbReference>
<accession>A0A814U1I9</accession>
<feature type="region of interest" description="Disordered" evidence="14">
    <location>
        <begin position="540"/>
        <end position="562"/>
    </location>
</feature>
<dbReference type="PANTHER" id="PTHR23253">
    <property type="entry name" value="EUKARYOTIC TRANSLATION INITIATION FACTOR 4 GAMMA"/>
    <property type="match status" value="1"/>
</dbReference>
<feature type="compositionally biased region" description="Polar residues" evidence="14">
    <location>
        <begin position="448"/>
        <end position="481"/>
    </location>
</feature>
<feature type="region of interest" description="Disordered" evidence="14">
    <location>
        <begin position="940"/>
        <end position="977"/>
    </location>
</feature>
<dbReference type="InterPro" id="IPR016024">
    <property type="entry name" value="ARM-type_fold"/>
</dbReference>
<dbReference type="InterPro" id="IPR003891">
    <property type="entry name" value="Initiation_fac_eIF4g_MI"/>
</dbReference>
<evidence type="ECO:0000313" key="19">
    <source>
        <dbReference type="Proteomes" id="UP000663828"/>
    </source>
</evidence>
<evidence type="ECO:0000256" key="14">
    <source>
        <dbReference type="SAM" id="MobiDB-lite"/>
    </source>
</evidence>
<evidence type="ECO:0000256" key="1">
    <source>
        <dbReference type="ARBA" id="ARBA00005775"/>
    </source>
</evidence>
<dbReference type="EMBL" id="CAJNOJ010000129">
    <property type="protein sequence ID" value="CAF1169153.1"/>
    <property type="molecule type" value="Genomic_DNA"/>
</dbReference>
<evidence type="ECO:0000256" key="4">
    <source>
        <dbReference type="ARBA" id="ARBA00022499"/>
    </source>
</evidence>
<dbReference type="GO" id="GO:0003729">
    <property type="term" value="F:mRNA binding"/>
    <property type="evidence" value="ECO:0007669"/>
    <property type="project" value="TreeGrafter"/>
</dbReference>
<dbReference type="InterPro" id="IPR003307">
    <property type="entry name" value="W2_domain"/>
</dbReference>
<evidence type="ECO:0000256" key="11">
    <source>
        <dbReference type="ARBA" id="ARBA00037759"/>
    </source>
</evidence>
<proteinExistence type="inferred from homology"/>
<feature type="compositionally biased region" description="Basic and acidic residues" evidence="14">
    <location>
        <begin position="960"/>
        <end position="977"/>
    </location>
</feature>
<evidence type="ECO:0000256" key="2">
    <source>
        <dbReference type="ARBA" id="ARBA00022481"/>
    </source>
</evidence>
<feature type="compositionally biased region" description="Basic residues" evidence="14">
    <location>
        <begin position="542"/>
        <end position="553"/>
    </location>
</feature>
<evidence type="ECO:0000259" key="15">
    <source>
        <dbReference type="PROSITE" id="PS51363"/>
    </source>
</evidence>
<comment type="similarity">
    <text evidence="1">Belongs to the eukaryotic initiation factor 4G family.</text>
</comment>
<keyword evidence="9" id="KW-0648">Protein biosynthesis</keyword>
<comment type="subunit">
    <text evidence="13">Interacts with the serine/threonine protein kinases MKNK1 and MKNK2. Binds EIF4A and EIF3. Interacts with MIF4GD. Interacts with DAZAP2.</text>
</comment>
<evidence type="ECO:0000256" key="12">
    <source>
        <dbReference type="ARBA" id="ARBA00040449"/>
    </source>
</evidence>
<dbReference type="SMART" id="SM00543">
    <property type="entry name" value="MIF4G"/>
    <property type="match status" value="1"/>
</dbReference>
<keyword evidence="3" id="KW-0678">Repressor</keyword>
<keyword evidence="6" id="KW-0597">Phosphoprotein</keyword>
<dbReference type="GO" id="GO:0006417">
    <property type="term" value="P:regulation of translation"/>
    <property type="evidence" value="ECO:0007669"/>
    <property type="project" value="UniProtKB-KW"/>
</dbReference>
<dbReference type="SUPFAM" id="SSF48371">
    <property type="entry name" value="ARM repeat"/>
    <property type="match status" value="3"/>
</dbReference>
<keyword evidence="19" id="KW-1185">Reference proteome</keyword>
<feature type="domain" description="MI" evidence="16">
    <location>
        <begin position="565"/>
        <end position="686"/>
    </location>
</feature>
<evidence type="ECO:0000256" key="8">
    <source>
        <dbReference type="ARBA" id="ARBA00022845"/>
    </source>
</evidence>
<name>A0A814U1I9_ADIRI</name>
<dbReference type="SMART" id="SM00515">
    <property type="entry name" value="eIF5C"/>
    <property type="match status" value="1"/>
</dbReference>
<dbReference type="Pfam" id="PF02020">
    <property type="entry name" value="W2"/>
    <property type="match status" value="1"/>
</dbReference>
<organism evidence="18 20">
    <name type="scientific">Adineta ricciae</name>
    <name type="common">Rotifer</name>
    <dbReference type="NCBI Taxonomy" id="249248"/>
    <lineage>
        <taxon>Eukaryota</taxon>
        <taxon>Metazoa</taxon>
        <taxon>Spiralia</taxon>
        <taxon>Gnathifera</taxon>
        <taxon>Rotifera</taxon>
        <taxon>Eurotatoria</taxon>
        <taxon>Bdelloidea</taxon>
        <taxon>Adinetida</taxon>
        <taxon>Adinetidae</taxon>
        <taxon>Adineta</taxon>
    </lineage>
</organism>
<dbReference type="Proteomes" id="UP000663852">
    <property type="component" value="Unassembled WGS sequence"/>
</dbReference>
<keyword evidence="7" id="KW-0832">Ubl conjugation</keyword>
<dbReference type="Proteomes" id="UP000663828">
    <property type="component" value="Unassembled WGS sequence"/>
</dbReference>
<comment type="function">
    <text evidence="11">Appears to play a role in the switch from cap-dependent to IRES-mediated translation during mitosis, apoptosis and viral infection. Cleaved by some caspases and viral proteases.</text>
</comment>
<evidence type="ECO:0000256" key="5">
    <source>
        <dbReference type="ARBA" id="ARBA00022540"/>
    </source>
</evidence>
<sequence>MLIFALNGLCDSRLAPLQITVGPNRAGIVSLSDDAAAVVSSNTNDLTKSTLSTNKWIPQALLRSHQQANGSLVRTQEEKDNDVFRRCRALLNKLTPEKFDKLADDLANPSFGIDSPHLLKGVILLIFDKALAEPNYCSLYAELCRRLDRDAPNFEPADTSIRTFRRLLLAKCEYEFEHRILLGHSTTATDNPVEDGMNFQEARSEARKKAIGNIKLIGELGKLDLVSEAILHKCLKTLLKRGTNENLAERCEDLECLTKIMQTVGKKLDQGQGKNLMDQYLERIKKIQNQKDLPLRIKFILQDIVDLRSNNWIPRLAFIEKETKLTDEDGNQQSQITYKYQPANSMIPSLAHSFAYPYHTSNTPTSLFQRPPFHPSILQRPRSTQVTSDRYQFERLNPLSTEPELPPSPKPRQTYRTTNSPKSRLNQHDSLTNPFDLSSSKEVDSSHKLSNGHPNRSSNSPTYTNGLPANGSINRSNTSAFNLRPKHSFNHRAPMTDREEMEASITPKVTADSTKKPSSEILANHPLTKNMNNLSSLIKSKDSHHHHHHHHKATNQTASSTTREDLLSKYNSFLQMTLDDFESILNDLRSLKLSKNQIIEFLQYVFDQSLQENNKNILFIARLLIYLHKNTFLTNQQCLQVLTNILSKIHDYEKEIPLFKSELATILANIIWIPLNNEHDDSTSKNNGNTYSKKNTSGILMSLSDICELLKDGQHHPLFLLILQQLQQLCNNDEIYMCNLLERSRINMRDMLPESERQDAVLLQVLEDRHLAYLCPYLKFRVELFAKLSFSSSSIDSNELLAFIEQQTKIYDKTTRSFIQTLVTCFYETAIGPTLASCKTDKTTLNQEKLFIETHRQCLQTYLKTVEQQVWALYELQLIAYKNNFPKELLLRLFVYSYDLDIIEEDAYFKWKEDLNDDIPGKGKALFQVSKWLQWLEHASEESDDDNVDEEKTAGQVISNDKENDIDLKNLKQEQTA</sequence>
<dbReference type="Pfam" id="PF02854">
    <property type="entry name" value="MIF4G"/>
    <property type="match status" value="1"/>
</dbReference>
<dbReference type="GO" id="GO:0016281">
    <property type="term" value="C:eukaryotic translation initiation factor 4F complex"/>
    <property type="evidence" value="ECO:0007669"/>
    <property type="project" value="TreeGrafter"/>
</dbReference>
<reference evidence="18" key="1">
    <citation type="submission" date="2021-02" db="EMBL/GenBank/DDBJ databases">
        <authorList>
            <person name="Nowell W R."/>
        </authorList>
    </citation>
    <scope>NUCLEOTIDE SEQUENCE</scope>
</reference>
<dbReference type="OrthoDB" id="514777at2759"/>
<dbReference type="PROSITE" id="PS51366">
    <property type="entry name" value="MI"/>
    <property type="match status" value="1"/>
</dbReference>
<dbReference type="CDD" id="cd11559">
    <property type="entry name" value="W2_eIF4G1_like"/>
    <property type="match status" value="1"/>
</dbReference>
<evidence type="ECO:0000313" key="17">
    <source>
        <dbReference type="EMBL" id="CAF0865824.1"/>
    </source>
</evidence>
<evidence type="ECO:0000313" key="20">
    <source>
        <dbReference type="Proteomes" id="UP000663852"/>
    </source>
</evidence>
<dbReference type="Gene3D" id="1.25.40.180">
    <property type="match status" value="3"/>
</dbReference>
<dbReference type="InterPro" id="IPR003890">
    <property type="entry name" value="MIF4G-like_typ-3"/>
</dbReference>
<feature type="domain" description="W2" evidence="15">
    <location>
        <begin position="774"/>
        <end position="946"/>
    </location>
</feature>
<evidence type="ECO:0000256" key="9">
    <source>
        <dbReference type="ARBA" id="ARBA00022917"/>
    </source>
</evidence>
<evidence type="ECO:0000256" key="13">
    <source>
        <dbReference type="ARBA" id="ARBA00046720"/>
    </source>
</evidence>
<evidence type="ECO:0000259" key="16">
    <source>
        <dbReference type="PROSITE" id="PS51366"/>
    </source>
</evidence>
<feature type="region of interest" description="Disordered" evidence="14">
    <location>
        <begin position="364"/>
        <end position="490"/>
    </location>
</feature>
<gene>
    <name evidence="18" type="ORF">EDS130_LOCUS23590</name>
    <name evidence="17" type="ORF">XAT740_LOCUS6231</name>
</gene>
<feature type="region of interest" description="Disordered" evidence="14">
    <location>
        <begin position="498"/>
        <end position="517"/>
    </location>
</feature>
<dbReference type="GO" id="GO:0003743">
    <property type="term" value="F:translation initiation factor activity"/>
    <property type="evidence" value="ECO:0007669"/>
    <property type="project" value="UniProtKB-KW"/>
</dbReference>
<comment type="caution">
    <text evidence="18">The sequence shown here is derived from an EMBL/GenBank/DDBJ whole genome shotgun (WGS) entry which is preliminary data.</text>
</comment>
<keyword evidence="5" id="KW-0396">Initiation factor</keyword>
<feature type="compositionally biased region" description="Polar residues" evidence="14">
    <location>
        <begin position="414"/>
        <end position="438"/>
    </location>
</feature>
<evidence type="ECO:0000256" key="6">
    <source>
        <dbReference type="ARBA" id="ARBA00022553"/>
    </source>
</evidence>
<evidence type="ECO:0000256" key="10">
    <source>
        <dbReference type="ARBA" id="ARBA00022990"/>
    </source>
</evidence>
<keyword evidence="2" id="KW-0488">Methylation</keyword>
<dbReference type="EMBL" id="CAJNOR010000281">
    <property type="protein sequence ID" value="CAF0865824.1"/>
    <property type="molecule type" value="Genomic_DNA"/>
</dbReference>
<protein>
    <recommendedName>
        <fullName evidence="12">Eukaryotic translation initiation factor 4 gamma 2</fullName>
    </recommendedName>
</protein>
<dbReference type="AlphaFoldDB" id="A0A814U1I9"/>
<feature type="compositionally biased region" description="Polar residues" evidence="14">
    <location>
        <begin position="381"/>
        <end position="390"/>
    </location>
</feature>
<evidence type="ECO:0000313" key="18">
    <source>
        <dbReference type="EMBL" id="CAF1169153.1"/>
    </source>
</evidence>
<dbReference type="PANTHER" id="PTHR23253:SF9">
    <property type="entry name" value="EUKARYOTIC TRANSLATION INITIATION FACTOR 4 GAMMA 2"/>
    <property type="match status" value="1"/>
</dbReference>
<keyword evidence="8" id="KW-0810">Translation regulation</keyword>
<keyword evidence="10" id="KW-0007">Acetylation</keyword>
<evidence type="ECO:0000256" key="7">
    <source>
        <dbReference type="ARBA" id="ARBA00022843"/>
    </source>
</evidence>